<dbReference type="AlphaFoldDB" id="A0AAU6RBB4"/>
<comment type="function">
    <text evidence="8">Negative regulator of FtsZ ring formation; modulates the frequency and position of FtsZ ring formation. Inhibits FtsZ ring formation at polar sites. Interacts either with FtsZ or with one of its binding partners to promote depolymerization.</text>
</comment>
<comment type="subcellular location">
    <subcellularLocation>
        <location evidence="8">Cell membrane</location>
        <topology evidence="8">Single-pass membrane protein</topology>
    </subcellularLocation>
    <text evidence="8">Colocalized with FtsZ to the nascent septal site.</text>
</comment>
<dbReference type="GO" id="GO:0000921">
    <property type="term" value="P:septin ring assembly"/>
    <property type="evidence" value="ECO:0007669"/>
    <property type="project" value="InterPro"/>
</dbReference>
<evidence type="ECO:0000256" key="6">
    <source>
        <dbReference type="ARBA" id="ARBA00023210"/>
    </source>
</evidence>
<keyword evidence="5 8" id="KW-0472">Membrane</keyword>
<proteinExistence type="inferred from homology"/>
<feature type="topological domain" description="Extracellular" evidence="8">
    <location>
        <begin position="1"/>
        <end position="4"/>
    </location>
</feature>
<dbReference type="EMBL" id="CP124577">
    <property type="protein sequence ID" value="WZE67742.1"/>
    <property type="molecule type" value="Genomic_DNA"/>
</dbReference>
<keyword evidence="2 8" id="KW-0812">Transmembrane</keyword>
<evidence type="ECO:0000256" key="2">
    <source>
        <dbReference type="ARBA" id="ARBA00022692"/>
    </source>
</evidence>
<sequence length="567" mass="66856">MMIYIIVGIIVVILIAIGVLFYMRNQRRTHIESIEARKNEVKHLPFQDELVKVKSLNLKGQAALHFEKWKKEWQTVLNEDIKTCELIINDADEALDKFKFKESETKVQEADHLLDHIEKKYGQSVEEIKAFMNKTEDDKRKYDACKVIYRESKRDVLANRHQYGESAEPLEAQIETYEPQINVYQTLIDEGNYDDAHTHINSLHEEMSLLKEDMEEIPELIRDVQKELPAQFQDIKFGCRDLKIEGYNIEHVKVDSTLQTLKGKLNLVEPLIARLELDKAEEIIDEINDAIDEMVELVELEVKAKNNVELTKEEITDHLFHAKDTNYMIRTEIEYVKDTYYIDEEAVQNVRGYDNEIQSLITVYDEILMETAKSSIRYTEVEDNLKYIESHVKVINEKQEKIQNYLMNLREDEQEAQHNVLHIQCKKEEVYRKLLASNLSSVPERFIIMKNEIDVEMREVHQLFNKRPMNVTQVRDKVNKVLTTMNTFESEAMEVLEHALYAEKLIQYGNRYRKDSSEVNKELIEAERLFSNNRYKRAVEVAEAAIERVEPGVTERIEQNILHTKRR</sequence>
<dbReference type="HAMAP" id="MF_00728">
    <property type="entry name" value="EzrA"/>
    <property type="match status" value="1"/>
</dbReference>
<feature type="transmembrane region" description="Helical" evidence="9">
    <location>
        <begin position="6"/>
        <end position="23"/>
    </location>
</feature>
<name>A0AAU6RBB4_9STAP</name>
<gene>
    <name evidence="8 10" type="primary">ezrA</name>
    <name evidence="10" type="ORF">QA541_07610</name>
</gene>
<evidence type="ECO:0000256" key="5">
    <source>
        <dbReference type="ARBA" id="ARBA00023136"/>
    </source>
</evidence>
<reference evidence="10" key="1">
    <citation type="submission" date="2023-04" db="EMBL/GenBank/DDBJ databases">
        <title>Macrococci isolated from food, foodproducing animals, and human clinical materials.</title>
        <authorList>
            <person name="Maslanova I."/>
            <person name="Svec P."/>
            <person name="Sedlacek I."/>
            <person name="Novakova D."/>
            <person name="Keller J.E."/>
            <person name="Schwendener S."/>
            <person name="Finstrlova A."/>
            <person name="Botka T."/>
            <person name="Kovarovic V."/>
            <person name="Petras P."/>
            <person name="Perreten V."/>
            <person name="Pantucek R."/>
        </authorList>
    </citation>
    <scope>NUCLEOTIDE SEQUENCE</scope>
    <source>
        <strain evidence="10">NRL/St 21/332</strain>
    </source>
</reference>
<evidence type="ECO:0000256" key="1">
    <source>
        <dbReference type="ARBA" id="ARBA00022618"/>
    </source>
</evidence>
<evidence type="ECO:0000313" key="10">
    <source>
        <dbReference type="EMBL" id="WZE67742.1"/>
    </source>
</evidence>
<evidence type="ECO:0000256" key="4">
    <source>
        <dbReference type="ARBA" id="ARBA00023054"/>
    </source>
</evidence>
<keyword evidence="3 8" id="KW-1133">Transmembrane helix</keyword>
<evidence type="ECO:0000256" key="3">
    <source>
        <dbReference type="ARBA" id="ARBA00022989"/>
    </source>
</evidence>
<dbReference type="RefSeq" id="WP_420494455.1">
    <property type="nucleotide sequence ID" value="NZ_CP124577.1"/>
</dbReference>
<keyword evidence="7 8" id="KW-0131">Cell cycle</keyword>
<accession>A0AAU6RBB4</accession>
<evidence type="ECO:0000256" key="9">
    <source>
        <dbReference type="SAM" id="Phobius"/>
    </source>
</evidence>
<dbReference type="GO" id="GO:0000917">
    <property type="term" value="P:division septum assembly"/>
    <property type="evidence" value="ECO:0007669"/>
    <property type="project" value="UniProtKB-KW"/>
</dbReference>
<keyword evidence="6 8" id="KW-0717">Septation</keyword>
<comment type="similarity">
    <text evidence="8">Belongs to the EzrA family.</text>
</comment>
<keyword evidence="8" id="KW-1003">Cell membrane</keyword>
<organism evidence="10">
    <name type="scientific">Macrococcus psychrotolerans</name>
    <dbReference type="NCBI Taxonomy" id="3039389"/>
    <lineage>
        <taxon>Bacteria</taxon>
        <taxon>Bacillati</taxon>
        <taxon>Bacillota</taxon>
        <taxon>Bacilli</taxon>
        <taxon>Bacillales</taxon>
        <taxon>Staphylococcaceae</taxon>
        <taxon>Macrococcus</taxon>
    </lineage>
</organism>
<dbReference type="GO" id="GO:0005940">
    <property type="term" value="C:septin ring"/>
    <property type="evidence" value="ECO:0007669"/>
    <property type="project" value="InterPro"/>
</dbReference>
<dbReference type="Pfam" id="PF06160">
    <property type="entry name" value="EzrA"/>
    <property type="match status" value="1"/>
</dbReference>
<dbReference type="GO" id="GO:0005886">
    <property type="term" value="C:plasma membrane"/>
    <property type="evidence" value="ECO:0007669"/>
    <property type="project" value="UniProtKB-SubCell"/>
</dbReference>
<feature type="topological domain" description="Cytoplasmic" evidence="8">
    <location>
        <begin position="24"/>
        <end position="567"/>
    </location>
</feature>
<protein>
    <recommendedName>
        <fullName evidence="8">Septation ring formation regulator EzrA</fullName>
    </recommendedName>
</protein>
<evidence type="ECO:0000256" key="8">
    <source>
        <dbReference type="HAMAP-Rule" id="MF_00728"/>
    </source>
</evidence>
<keyword evidence="1 8" id="KW-0132">Cell division</keyword>
<keyword evidence="4 8" id="KW-0175">Coiled coil</keyword>
<evidence type="ECO:0000256" key="7">
    <source>
        <dbReference type="ARBA" id="ARBA00023306"/>
    </source>
</evidence>
<dbReference type="NCBIfam" id="NF003412">
    <property type="entry name" value="PRK04778.1-6"/>
    <property type="match status" value="1"/>
</dbReference>
<dbReference type="InterPro" id="IPR010379">
    <property type="entry name" value="EzrA"/>
</dbReference>